<dbReference type="CDD" id="cd00096">
    <property type="entry name" value="Ig"/>
    <property type="match status" value="1"/>
</dbReference>
<feature type="domain" description="Ig-like" evidence="5">
    <location>
        <begin position="11"/>
        <end position="104"/>
    </location>
</feature>
<dbReference type="InterPro" id="IPR050958">
    <property type="entry name" value="Cell_Adh-Cytoskel_Orgn"/>
</dbReference>
<dbReference type="InterPro" id="IPR007110">
    <property type="entry name" value="Ig-like_dom"/>
</dbReference>
<dbReference type="EMBL" id="HG994583">
    <property type="protein sequence ID" value="CAF2920502.1"/>
    <property type="molecule type" value="Genomic_DNA"/>
</dbReference>
<proteinExistence type="predicted"/>
<dbReference type="FunFam" id="2.60.40.10:FF:000097">
    <property type="entry name" value="Bent, isoform F"/>
    <property type="match status" value="4"/>
</dbReference>
<feature type="domain" description="Ig-like" evidence="5">
    <location>
        <begin position="340"/>
        <end position="401"/>
    </location>
</feature>
<dbReference type="InterPro" id="IPR036179">
    <property type="entry name" value="Ig-like_dom_sf"/>
</dbReference>
<dbReference type="GO" id="GO:0050808">
    <property type="term" value="P:synapse organization"/>
    <property type="evidence" value="ECO:0007669"/>
    <property type="project" value="TreeGrafter"/>
</dbReference>
<protein>
    <submittedName>
        <fullName evidence="6">(salmon louse) hypothetical protein</fullName>
    </submittedName>
</protein>
<keyword evidence="3" id="KW-0393">Immunoglobulin domain</keyword>
<evidence type="ECO:0000259" key="5">
    <source>
        <dbReference type="PROSITE" id="PS50835"/>
    </source>
</evidence>
<dbReference type="InterPro" id="IPR003598">
    <property type="entry name" value="Ig_sub2"/>
</dbReference>
<evidence type="ECO:0000313" key="7">
    <source>
        <dbReference type="Proteomes" id="UP000675881"/>
    </source>
</evidence>
<dbReference type="SMART" id="SM00408">
    <property type="entry name" value="IGc2"/>
    <property type="match status" value="6"/>
</dbReference>
<organism evidence="6 7">
    <name type="scientific">Lepeophtheirus salmonis</name>
    <name type="common">Salmon louse</name>
    <name type="synonym">Caligus salmonis</name>
    <dbReference type="NCBI Taxonomy" id="72036"/>
    <lineage>
        <taxon>Eukaryota</taxon>
        <taxon>Metazoa</taxon>
        <taxon>Ecdysozoa</taxon>
        <taxon>Arthropoda</taxon>
        <taxon>Crustacea</taxon>
        <taxon>Multicrustacea</taxon>
        <taxon>Hexanauplia</taxon>
        <taxon>Copepoda</taxon>
        <taxon>Siphonostomatoida</taxon>
        <taxon>Caligidae</taxon>
        <taxon>Lepeophtheirus</taxon>
    </lineage>
</organism>
<dbReference type="PANTHER" id="PTHR45080">
    <property type="entry name" value="CONTACTIN 5"/>
    <property type="match status" value="1"/>
</dbReference>
<dbReference type="GO" id="GO:0030424">
    <property type="term" value="C:axon"/>
    <property type="evidence" value="ECO:0007669"/>
    <property type="project" value="TreeGrafter"/>
</dbReference>
<dbReference type="InterPro" id="IPR013783">
    <property type="entry name" value="Ig-like_fold"/>
</dbReference>
<accession>A0A7R8CSV1</accession>
<feature type="compositionally biased region" description="Basic and acidic residues" evidence="4">
    <location>
        <begin position="689"/>
        <end position="706"/>
    </location>
</feature>
<dbReference type="InterPro" id="IPR013098">
    <property type="entry name" value="Ig_I-set"/>
</dbReference>
<dbReference type="Pfam" id="PF07679">
    <property type="entry name" value="I-set"/>
    <property type="match status" value="6"/>
</dbReference>
<keyword evidence="2" id="KW-1015">Disulfide bond</keyword>
<dbReference type="Gene3D" id="2.60.40.10">
    <property type="entry name" value="Immunoglobulins"/>
    <property type="match status" value="8"/>
</dbReference>
<evidence type="ECO:0000256" key="1">
    <source>
        <dbReference type="ARBA" id="ARBA00022729"/>
    </source>
</evidence>
<feature type="compositionally biased region" description="Polar residues" evidence="4">
    <location>
        <begin position="658"/>
        <end position="687"/>
    </location>
</feature>
<dbReference type="GO" id="GO:0008046">
    <property type="term" value="F:axon guidance receptor activity"/>
    <property type="evidence" value="ECO:0007669"/>
    <property type="project" value="TreeGrafter"/>
</dbReference>
<evidence type="ECO:0000256" key="2">
    <source>
        <dbReference type="ARBA" id="ARBA00023157"/>
    </source>
</evidence>
<dbReference type="PROSITE" id="PS50835">
    <property type="entry name" value="IG_LIKE"/>
    <property type="match status" value="7"/>
</dbReference>
<reference evidence="6" key="1">
    <citation type="submission" date="2021-02" db="EMBL/GenBank/DDBJ databases">
        <authorList>
            <person name="Bekaert M."/>
        </authorList>
    </citation>
    <scope>NUCLEOTIDE SEQUENCE</scope>
    <source>
        <strain evidence="6">IoA-00</strain>
    </source>
</reference>
<dbReference type="GO" id="GO:0043025">
    <property type="term" value="C:neuronal cell body"/>
    <property type="evidence" value="ECO:0007669"/>
    <property type="project" value="TreeGrafter"/>
</dbReference>
<keyword evidence="7" id="KW-1185">Reference proteome</keyword>
<feature type="compositionally biased region" description="Basic and acidic residues" evidence="4">
    <location>
        <begin position="924"/>
        <end position="943"/>
    </location>
</feature>
<sequence>MGSLPKEKFSPRFIRKPQLRQEDDGNRLIFECELAGNPKPNITWYRSDEVIDEDDRTLIKIEEIKSNVFSVVLELNDVIESDAGLYKVKAKNSYGEVAASINLNFSPLDAPPLPQIDGTAPTFSEKPTIQQDANGKTLIFHCAIIADPTPTITWYHNGVKVQDDVKFQIVNKVGNEFTVDCSLLLKDVTVEDAGKYKVTARNDLGESNATISLNFDSDEAPIPLGSVKPTFTERPVIRQTDDESKIIFECRLVGDPKPEVVWYHNEKWIDMKSARYKFLMEESDKLYWICRLEINKIEVGDAGTYKAHAKNAHGEGTATINLTFEESMGSVPKVPDGIPPRFPKKPTIRQEGDNLVMECFLEANPLPEITWYRGDMSINGGLYRCNAFNQFGDSNANIDLNFETGEADASMVAKESMDVDGIAPTFIEKPKIVPNETGSMVTMMFKIRGKPKPDMQWFKGSEIIQENAKFRYKYIELGNDQYDIRLEIEKPTASDGGDYKCVIKNDFGQLQAKLNLNIEAEPSSPVSAGNSPTFVEKPQIIQETSSCQMIIRYKSVEKSYNECILNIINLTPDHAGIYKCIVKNQYGEINANLTLNVQVAPTQVQTSKTTSERKVSVSGVQKISMSSAEQQISASSDQHISSSSEQQEQVCSSSTTSTMRKVSSTATEQKVSSSTTERKVSSTSARGSASEEQRKISMEKKSATIERKLSSTTRKISKTKERKKSVILQCAVSGEKDLDVQWFKEGSEITTNKRESRFSVEKKKSIDNQMLIQLEINEADMDDAGSYELVAKNEQGETQSQTVSLSEQQVQMALEAEEDGGGPEWSSFLRNLIVKEGENFELKARLEEDIDEGDCKIIWYFNDAVINESDKIMITFDETFAKLFISNCTMANMGQYKVRIENEKGSDESTGKVTVKPAPMVQTKSEEKKDLTPPPPPEEKNIR</sequence>
<feature type="domain" description="Ig-like" evidence="5">
    <location>
        <begin position="424"/>
        <end position="517"/>
    </location>
</feature>
<dbReference type="SUPFAM" id="SSF48726">
    <property type="entry name" value="Immunoglobulin"/>
    <property type="match status" value="8"/>
</dbReference>
<feature type="region of interest" description="Disordered" evidence="4">
    <location>
        <begin position="903"/>
        <end position="943"/>
    </location>
</feature>
<dbReference type="InterPro" id="IPR003599">
    <property type="entry name" value="Ig_sub"/>
</dbReference>
<dbReference type="OrthoDB" id="504170at2759"/>
<feature type="region of interest" description="Disordered" evidence="4">
    <location>
        <begin position="603"/>
        <end position="622"/>
    </location>
</feature>
<evidence type="ECO:0000256" key="4">
    <source>
        <dbReference type="SAM" id="MobiDB-lite"/>
    </source>
</evidence>
<dbReference type="GO" id="GO:0007156">
    <property type="term" value="P:homophilic cell adhesion via plasma membrane adhesion molecules"/>
    <property type="evidence" value="ECO:0007669"/>
    <property type="project" value="TreeGrafter"/>
</dbReference>
<evidence type="ECO:0000313" key="6">
    <source>
        <dbReference type="EMBL" id="CAF2920502.1"/>
    </source>
</evidence>
<dbReference type="GO" id="GO:0005886">
    <property type="term" value="C:plasma membrane"/>
    <property type="evidence" value="ECO:0007669"/>
    <property type="project" value="TreeGrafter"/>
</dbReference>
<feature type="compositionally biased region" description="Low complexity" evidence="4">
    <location>
        <begin position="630"/>
        <end position="657"/>
    </location>
</feature>
<dbReference type="AlphaFoldDB" id="A0A7R8CSV1"/>
<gene>
    <name evidence="6" type="ORF">LSAA_9201</name>
</gene>
<feature type="domain" description="Ig-like" evidence="5">
    <location>
        <begin position="121"/>
        <end position="212"/>
    </location>
</feature>
<keyword evidence="1" id="KW-0732">Signal</keyword>
<dbReference type="Proteomes" id="UP000675881">
    <property type="component" value="Chromosome 4"/>
</dbReference>
<dbReference type="PANTHER" id="PTHR45080:SF8">
    <property type="entry name" value="IG-LIKE DOMAIN-CONTAINING PROTEIN"/>
    <property type="match status" value="1"/>
</dbReference>
<evidence type="ECO:0000256" key="3">
    <source>
        <dbReference type="ARBA" id="ARBA00023319"/>
    </source>
</evidence>
<feature type="region of interest" description="Disordered" evidence="4">
    <location>
        <begin position="628"/>
        <end position="706"/>
    </location>
</feature>
<name>A0A7R8CSV1_LEPSM</name>
<dbReference type="SMART" id="SM00409">
    <property type="entry name" value="IG"/>
    <property type="match status" value="8"/>
</dbReference>
<feature type="domain" description="Ig-like" evidence="5">
    <location>
        <begin position="823"/>
        <end position="914"/>
    </location>
</feature>
<feature type="domain" description="Ig-like" evidence="5">
    <location>
        <begin position="229"/>
        <end position="323"/>
    </location>
</feature>
<feature type="domain" description="Ig-like" evidence="5">
    <location>
        <begin position="724"/>
        <end position="804"/>
    </location>
</feature>